<dbReference type="Proteomes" id="UP001595075">
    <property type="component" value="Unassembled WGS sequence"/>
</dbReference>
<sequence length="302" mass="33423">MPPSLSRTSLNSFGRCRCPAKSIPLRSFSTTSPRGGFGPEHPKFIEIPTPPQHQASPKLNIKGTLPPPRNIFPRRAGDKSSPEYLAAVTPEPSSQADPQNEFVAWKRRMAESRRTNLREGLVALHKRKTAQDQIATAQSKTRSIRREKALHAPQREDERLTNPTVTKLNRTLQSGAVPDPDRATRVAAKIARVEAIALAKEEARRDALHTLYMNARTFITSEEELDAEIEKIFVENPHDGHVGDDIWAAEGQPPTVQEMLSAVNNTQKRAVDFHAPSAILTGKRMKKIAQELTGGTMDGGRV</sequence>
<gene>
    <name evidence="2" type="ORF">VTL71DRAFT_7586</name>
</gene>
<organism evidence="2 3">
    <name type="scientific">Oculimacula yallundae</name>
    <dbReference type="NCBI Taxonomy" id="86028"/>
    <lineage>
        <taxon>Eukaryota</taxon>
        <taxon>Fungi</taxon>
        <taxon>Dikarya</taxon>
        <taxon>Ascomycota</taxon>
        <taxon>Pezizomycotina</taxon>
        <taxon>Leotiomycetes</taxon>
        <taxon>Helotiales</taxon>
        <taxon>Ploettnerulaceae</taxon>
        <taxon>Oculimacula</taxon>
    </lineage>
</organism>
<comment type="caution">
    <text evidence="2">The sequence shown here is derived from an EMBL/GenBank/DDBJ whole genome shotgun (WGS) entry which is preliminary data.</text>
</comment>
<evidence type="ECO:0000313" key="2">
    <source>
        <dbReference type="EMBL" id="KAL2061313.1"/>
    </source>
</evidence>
<name>A0ABR4BX52_9HELO</name>
<accession>A0ABR4BX52</accession>
<dbReference type="EMBL" id="JAZHXI010000019">
    <property type="protein sequence ID" value="KAL2061313.1"/>
    <property type="molecule type" value="Genomic_DNA"/>
</dbReference>
<feature type="compositionally biased region" description="Polar residues" evidence="1">
    <location>
        <begin position="131"/>
        <end position="141"/>
    </location>
</feature>
<feature type="compositionally biased region" description="Basic and acidic residues" evidence="1">
    <location>
        <begin position="144"/>
        <end position="158"/>
    </location>
</feature>
<proteinExistence type="predicted"/>
<reference evidence="2 3" key="1">
    <citation type="journal article" date="2024" name="Commun. Biol.">
        <title>Comparative genomic analysis of thermophilic fungi reveals convergent evolutionary adaptations and gene losses.</title>
        <authorList>
            <person name="Steindorff A.S."/>
            <person name="Aguilar-Pontes M.V."/>
            <person name="Robinson A.J."/>
            <person name="Andreopoulos B."/>
            <person name="LaButti K."/>
            <person name="Kuo A."/>
            <person name="Mondo S."/>
            <person name="Riley R."/>
            <person name="Otillar R."/>
            <person name="Haridas S."/>
            <person name="Lipzen A."/>
            <person name="Grimwood J."/>
            <person name="Schmutz J."/>
            <person name="Clum A."/>
            <person name="Reid I.D."/>
            <person name="Moisan M.C."/>
            <person name="Butler G."/>
            <person name="Nguyen T.T.M."/>
            <person name="Dewar K."/>
            <person name="Conant G."/>
            <person name="Drula E."/>
            <person name="Henrissat B."/>
            <person name="Hansel C."/>
            <person name="Singer S."/>
            <person name="Hutchinson M.I."/>
            <person name="de Vries R.P."/>
            <person name="Natvig D.O."/>
            <person name="Powell A.J."/>
            <person name="Tsang A."/>
            <person name="Grigoriev I.V."/>
        </authorList>
    </citation>
    <scope>NUCLEOTIDE SEQUENCE [LARGE SCALE GENOMIC DNA]</scope>
    <source>
        <strain evidence="2 3">CBS 494.80</strain>
    </source>
</reference>
<evidence type="ECO:0000313" key="3">
    <source>
        <dbReference type="Proteomes" id="UP001595075"/>
    </source>
</evidence>
<protein>
    <submittedName>
        <fullName evidence="2">Uncharacterized protein</fullName>
    </submittedName>
</protein>
<dbReference type="Pfam" id="PF26163">
    <property type="entry name" value="mS26"/>
    <property type="match status" value="1"/>
</dbReference>
<keyword evidence="3" id="KW-1185">Reference proteome</keyword>
<feature type="region of interest" description="Disordered" evidence="1">
    <location>
        <begin position="24"/>
        <end position="69"/>
    </location>
</feature>
<dbReference type="InterPro" id="IPR058940">
    <property type="entry name" value="mS26_fungi"/>
</dbReference>
<dbReference type="CDD" id="cd23703">
    <property type="entry name" value="mS26_PET12"/>
    <property type="match status" value="1"/>
</dbReference>
<feature type="region of interest" description="Disordered" evidence="1">
    <location>
        <begin position="128"/>
        <end position="158"/>
    </location>
</feature>
<evidence type="ECO:0000256" key="1">
    <source>
        <dbReference type="SAM" id="MobiDB-lite"/>
    </source>
</evidence>